<proteinExistence type="predicted"/>
<sequence>MPKVPFCLTDIVLMKATAVFNQNWEWILLNFSIETLF</sequence>
<comment type="caution">
    <text evidence="1">The sequence shown here is derived from an EMBL/GenBank/DDBJ whole genome shotgun (WGS) entry which is preliminary data.</text>
</comment>
<protein>
    <submittedName>
        <fullName evidence="1">Uncharacterized protein</fullName>
    </submittedName>
</protein>
<reference evidence="1 2" key="1">
    <citation type="submission" date="2015-01" db="EMBL/GenBank/DDBJ databases">
        <title>Evolution of Trichinella species and genotypes.</title>
        <authorList>
            <person name="Korhonen P.K."/>
            <person name="Edoardo P."/>
            <person name="Giuseppe L.R."/>
            <person name="Gasser R.B."/>
        </authorList>
    </citation>
    <scope>NUCLEOTIDE SEQUENCE [LARGE SCALE GENOMIC DNA]</scope>
    <source>
        <strain evidence="1">ISS37</strain>
    </source>
</reference>
<dbReference type="AlphaFoldDB" id="A0A0V0RCV0"/>
<evidence type="ECO:0000313" key="2">
    <source>
        <dbReference type="Proteomes" id="UP000054630"/>
    </source>
</evidence>
<dbReference type="EMBL" id="JYDL01000868">
    <property type="protein sequence ID" value="KRX12069.1"/>
    <property type="molecule type" value="Genomic_DNA"/>
</dbReference>
<organism evidence="1 2">
    <name type="scientific">Trichinella nelsoni</name>
    <dbReference type="NCBI Taxonomy" id="6336"/>
    <lineage>
        <taxon>Eukaryota</taxon>
        <taxon>Metazoa</taxon>
        <taxon>Ecdysozoa</taxon>
        <taxon>Nematoda</taxon>
        <taxon>Enoplea</taxon>
        <taxon>Dorylaimia</taxon>
        <taxon>Trichinellida</taxon>
        <taxon>Trichinellidae</taxon>
        <taxon>Trichinella</taxon>
    </lineage>
</organism>
<evidence type="ECO:0000313" key="1">
    <source>
        <dbReference type="EMBL" id="KRX12069.1"/>
    </source>
</evidence>
<accession>A0A0V0RCV0</accession>
<keyword evidence="2" id="KW-1185">Reference proteome</keyword>
<dbReference type="Proteomes" id="UP000054630">
    <property type="component" value="Unassembled WGS sequence"/>
</dbReference>
<gene>
    <name evidence="1" type="ORF">T07_1472</name>
</gene>
<name>A0A0V0RCV0_9BILA</name>